<accession>A0A225E4Y2</accession>
<dbReference type="EMBL" id="NIDE01000002">
    <property type="protein sequence ID" value="OWK45156.1"/>
    <property type="molecule type" value="Genomic_DNA"/>
</dbReference>
<name>A0A225E4Y2_9BACT</name>
<evidence type="ECO:0000313" key="1">
    <source>
        <dbReference type="EMBL" id="OWK45156.1"/>
    </source>
</evidence>
<comment type="caution">
    <text evidence="1">The sequence shown here is derived from an EMBL/GenBank/DDBJ whole genome shotgun (WGS) entry which is preliminary data.</text>
</comment>
<dbReference type="AlphaFoldDB" id="A0A225E4Y2"/>
<sequence length="39" mass="4603">MTGGDFLVFFALKTAFLADMHGQGSRWTWMHENRVKRFL</sequence>
<keyword evidence="2" id="KW-1185">Reference proteome</keyword>
<organism evidence="1 2">
    <name type="scientific">Fimbriiglobus ruber</name>
    <dbReference type="NCBI Taxonomy" id="1908690"/>
    <lineage>
        <taxon>Bacteria</taxon>
        <taxon>Pseudomonadati</taxon>
        <taxon>Planctomycetota</taxon>
        <taxon>Planctomycetia</taxon>
        <taxon>Gemmatales</taxon>
        <taxon>Gemmataceae</taxon>
        <taxon>Fimbriiglobus</taxon>
    </lineage>
</organism>
<gene>
    <name evidence="1" type="ORF">FRUB_01487</name>
</gene>
<reference evidence="2" key="1">
    <citation type="submission" date="2017-06" db="EMBL/GenBank/DDBJ databases">
        <title>Genome analysis of Fimbriiglobus ruber SP5, the first member of the order Planctomycetales with confirmed chitinolytic capability.</title>
        <authorList>
            <person name="Ravin N.V."/>
            <person name="Rakitin A.L."/>
            <person name="Ivanova A.A."/>
            <person name="Beletsky A.V."/>
            <person name="Kulichevskaya I.S."/>
            <person name="Mardanov A.V."/>
            <person name="Dedysh S.N."/>
        </authorList>
    </citation>
    <scope>NUCLEOTIDE SEQUENCE [LARGE SCALE GENOMIC DNA]</scope>
    <source>
        <strain evidence="2">SP5</strain>
    </source>
</reference>
<proteinExistence type="predicted"/>
<protein>
    <submittedName>
        <fullName evidence="1">Uncharacterized protein</fullName>
    </submittedName>
</protein>
<dbReference type="Proteomes" id="UP000214646">
    <property type="component" value="Unassembled WGS sequence"/>
</dbReference>
<evidence type="ECO:0000313" key="2">
    <source>
        <dbReference type="Proteomes" id="UP000214646"/>
    </source>
</evidence>